<protein>
    <submittedName>
        <fullName evidence="1">DUF3224 domain-containing protein</fullName>
    </submittedName>
</protein>
<dbReference type="Pfam" id="PF11528">
    <property type="entry name" value="DUF3224"/>
    <property type="match status" value="1"/>
</dbReference>
<accession>A0ABW8AII6</accession>
<dbReference type="InterPro" id="IPR023159">
    <property type="entry name" value="SO1590-like_sf"/>
</dbReference>
<name>A0ABW8AII6_9ACTN</name>
<evidence type="ECO:0000313" key="1">
    <source>
        <dbReference type="EMBL" id="MFI7586180.1"/>
    </source>
</evidence>
<evidence type="ECO:0000313" key="2">
    <source>
        <dbReference type="Proteomes" id="UP001612915"/>
    </source>
</evidence>
<gene>
    <name evidence="1" type="ORF">ACIB24_03805</name>
</gene>
<comment type="caution">
    <text evidence="1">The sequence shown here is derived from an EMBL/GenBank/DDBJ whole genome shotgun (WGS) entry which is preliminary data.</text>
</comment>
<dbReference type="Gene3D" id="2.40.350.10">
    <property type="entry name" value="SO1590-like"/>
    <property type="match status" value="1"/>
</dbReference>
<keyword evidence="2" id="KW-1185">Reference proteome</keyword>
<dbReference type="Proteomes" id="UP001612915">
    <property type="component" value="Unassembled WGS sequence"/>
</dbReference>
<proteinExistence type="predicted"/>
<reference evidence="1 2" key="1">
    <citation type="submission" date="2024-10" db="EMBL/GenBank/DDBJ databases">
        <title>The Natural Products Discovery Center: Release of the First 8490 Sequenced Strains for Exploring Actinobacteria Biosynthetic Diversity.</title>
        <authorList>
            <person name="Kalkreuter E."/>
            <person name="Kautsar S.A."/>
            <person name="Yang D."/>
            <person name="Bader C.D."/>
            <person name="Teijaro C.N."/>
            <person name="Fluegel L."/>
            <person name="Davis C.M."/>
            <person name="Simpson J.R."/>
            <person name="Lauterbach L."/>
            <person name="Steele A.D."/>
            <person name="Gui C."/>
            <person name="Meng S."/>
            <person name="Li G."/>
            <person name="Viehrig K."/>
            <person name="Ye F."/>
            <person name="Su P."/>
            <person name="Kiefer A.F."/>
            <person name="Nichols A."/>
            <person name="Cepeda A.J."/>
            <person name="Yan W."/>
            <person name="Fan B."/>
            <person name="Jiang Y."/>
            <person name="Adhikari A."/>
            <person name="Zheng C.-J."/>
            <person name="Schuster L."/>
            <person name="Cowan T.M."/>
            <person name="Smanski M.J."/>
            <person name="Chevrette M.G."/>
            <person name="De Carvalho L.P.S."/>
            <person name="Shen B."/>
        </authorList>
    </citation>
    <scope>NUCLEOTIDE SEQUENCE [LARGE SCALE GENOMIC DNA]</scope>
    <source>
        <strain evidence="1 2">NPDC049639</strain>
    </source>
</reference>
<dbReference type="RefSeq" id="WP_398275374.1">
    <property type="nucleotide sequence ID" value="NZ_JBITLV010000001.1"/>
</dbReference>
<sequence>MSLIARFAVTGVEPREVEGVDAAWVGAMTMYKTFAGGIAGTSVLLFVASGEVEGERSYFAAERITGSVDGGAEGSVTIHHGGLESSPESWFGHVVPHSGSGSFEGWAGTAKIEHDADGAYFVIDLS</sequence>
<organism evidence="1 2">
    <name type="scientific">Spongisporangium articulatum</name>
    <dbReference type="NCBI Taxonomy" id="3362603"/>
    <lineage>
        <taxon>Bacteria</taxon>
        <taxon>Bacillati</taxon>
        <taxon>Actinomycetota</taxon>
        <taxon>Actinomycetes</taxon>
        <taxon>Kineosporiales</taxon>
        <taxon>Kineosporiaceae</taxon>
        <taxon>Spongisporangium</taxon>
    </lineage>
</organism>
<dbReference type="InterPro" id="IPR021607">
    <property type="entry name" value="DUF3224"/>
</dbReference>
<dbReference type="SUPFAM" id="SSF159238">
    <property type="entry name" value="SO1590-like"/>
    <property type="match status" value="1"/>
</dbReference>
<dbReference type="EMBL" id="JBITLV010000001">
    <property type="protein sequence ID" value="MFI7586180.1"/>
    <property type="molecule type" value="Genomic_DNA"/>
</dbReference>